<dbReference type="EMBL" id="WMEO01000023">
    <property type="protein sequence ID" value="MYL17490.1"/>
    <property type="molecule type" value="Genomic_DNA"/>
</dbReference>
<sequence length="220" mass="22973">MKPTRRTVLGVVGTLGVGAGAAFGSGAFTSTTAERAVEVNVFGADGVVRNGDNEDNVAGAIRDNIIDVLVDTEPNSVSIDSPNLNDGEDGADLFPTNPRQLVGYDGVVDKNFVSLVANDVTIVFGEEGGLPPNSTIDYAELFAFVSNRDNELAFDIIFEPGAESGGELLTRVDGQTVSDGATVRTISGPEVPVRADAEVTTGTTSPETEQVNIRIEPQDD</sequence>
<dbReference type="InterPro" id="IPR006311">
    <property type="entry name" value="TAT_signal"/>
</dbReference>
<feature type="region of interest" description="Disordered" evidence="1">
    <location>
        <begin position="198"/>
        <end position="220"/>
    </location>
</feature>
<comment type="caution">
    <text evidence="2">The sequence shown here is derived from an EMBL/GenBank/DDBJ whole genome shotgun (WGS) entry which is preliminary data.</text>
</comment>
<reference evidence="2 3" key="1">
    <citation type="submission" date="2019-11" db="EMBL/GenBank/DDBJ databases">
        <title>Genome sequences of 17 halophilic strains isolated from different environments.</title>
        <authorList>
            <person name="Furrow R.E."/>
        </authorList>
    </citation>
    <scope>NUCLEOTIDE SEQUENCE [LARGE SCALE GENOMIC DNA]</scope>
    <source>
        <strain evidence="2 3">22517_05_Cabo</strain>
    </source>
</reference>
<dbReference type="PROSITE" id="PS51318">
    <property type="entry name" value="TAT"/>
    <property type="match status" value="1"/>
</dbReference>
<evidence type="ECO:0000313" key="2">
    <source>
        <dbReference type="EMBL" id="MYL17490.1"/>
    </source>
</evidence>
<organism evidence="2 3">
    <name type="scientific">Halorubrum distributum</name>
    <dbReference type="NCBI Taxonomy" id="29283"/>
    <lineage>
        <taxon>Archaea</taxon>
        <taxon>Methanobacteriati</taxon>
        <taxon>Methanobacteriota</taxon>
        <taxon>Stenosarchaea group</taxon>
        <taxon>Halobacteria</taxon>
        <taxon>Halobacteriales</taxon>
        <taxon>Haloferacaceae</taxon>
        <taxon>Halorubrum</taxon>
        <taxon>Halorubrum distributum group</taxon>
    </lineage>
</organism>
<evidence type="ECO:0000256" key="1">
    <source>
        <dbReference type="SAM" id="MobiDB-lite"/>
    </source>
</evidence>
<accession>A0A6B1IP60</accession>
<dbReference type="AlphaFoldDB" id="A0A6B1IP60"/>
<proteinExistence type="predicted"/>
<protein>
    <recommendedName>
        <fullName evidence="4">DUF1102 domain-containing protein</fullName>
    </recommendedName>
</protein>
<feature type="compositionally biased region" description="Polar residues" evidence="1">
    <location>
        <begin position="200"/>
        <end position="211"/>
    </location>
</feature>
<name>A0A6B1IP60_9EURY</name>
<evidence type="ECO:0000313" key="3">
    <source>
        <dbReference type="Proteomes" id="UP000460194"/>
    </source>
</evidence>
<gene>
    <name evidence="2" type="ORF">GLW36_12660</name>
</gene>
<dbReference type="Proteomes" id="UP000460194">
    <property type="component" value="Unassembled WGS sequence"/>
</dbReference>
<evidence type="ECO:0008006" key="4">
    <source>
        <dbReference type="Google" id="ProtNLM"/>
    </source>
</evidence>